<dbReference type="Gene3D" id="1.10.10.10">
    <property type="entry name" value="Winged helix-like DNA-binding domain superfamily/Winged helix DNA-binding domain"/>
    <property type="match status" value="1"/>
</dbReference>
<comment type="caution">
    <text evidence="3">The sequence shown here is derived from an EMBL/GenBank/DDBJ whole genome shotgun (WGS) entry which is preliminary data.</text>
</comment>
<dbReference type="InterPro" id="IPR036388">
    <property type="entry name" value="WH-like_DNA-bd_sf"/>
</dbReference>
<dbReference type="Pfam" id="PF24035">
    <property type="entry name" value="DUF7344"/>
    <property type="match status" value="1"/>
</dbReference>
<dbReference type="AlphaFoldDB" id="A0ABD6A5Q6"/>
<reference evidence="3 4" key="1">
    <citation type="journal article" date="2019" name="Int. J. Syst. Evol. Microbiol.">
        <title>The Global Catalogue of Microorganisms (GCM) 10K type strain sequencing project: providing services to taxonomists for standard genome sequencing and annotation.</title>
        <authorList>
            <consortium name="The Broad Institute Genomics Platform"/>
            <consortium name="The Broad Institute Genome Sequencing Center for Infectious Disease"/>
            <person name="Wu L."/>
            <person name="Ma J."/>
        </authorList>
    </citation>
    <scope>NUCLEOTIDE SEQUENCE [LARGE SCALE GENOMIC DNA]</scope>
    <source>
        <strain evidence="3 4">PSR21</strain>
    </source>
</reference>
<feature type="domain" description="DUF7344" evidence="2">
    <location>
        <begin position="8"/>
        <end position="83"/>
    </location>
</feature>
<evidence type="ECO:0000313" key="3">
    <source>
        <dbReference type="EMBL" id="MFC7315622.1"/>
    </source>
</evidence>
<protein>
    <recommendedName>
        <fullName evidence="2">DUF7344 domain-containing protein</fullName>
    </recommendedName>
</protein>
<evidence type="ECO:0000313" key="4">
    <source>
        <dbReference type="Proteomes" id="UP001596547"/>
    </source>
</evidence>
<feature type="region of interest" description="Disordered" evidence="1">
    <location>
        <begin position="83"/>
        <end position="108"/>
    </location>
</feature>
<sequence>MDDVTRGLLANHRRRYVLSYLDDRSGEAVSVADLASQVVARELVMGPTPVDPESVEVTLTHVHLPRLDDAGVIEYDRDADTVRRQRPEDQEVVLEDSTVRVPQEGSSA</sequence>
<dbReference type="InterPro" id="IPR055768">
    <property type="entry name" value="DUF7344"/>
</dbReference>
<dbReference type="GeneID" id="79314593"/>
<organism evidence="3 4">
    <name type="scientific">Halomarina halobia</name>
    <dbReference type="NCBI Taxonomy" id="3033386"/>
    <lineage>
        <taxon>Archaea</taxon>
        <taxon>Methanobacteriati</taxon>
        <taxon>Methanobacteriota</taxon>
        <taxon>Stenosarchaea group</taxon>
        <taxon>Halobacteria</taxon>
        <taxon>Halobacteriales</taxon>
        <taxon>Natronomonadaceae</taxon>
        <taxon>Halomarina</taxon>
    </lineage>
</organism>
<accession>A0ABD6A5Q6</accession>
<evidence type="ECO:0000259" key="2">
    <source>
        <dbReference type="Pfam" id="PF24035"/>
    </source>
</evidence>
<dbReference type="RefSeq" id="WP_276305024.1">
    <property type="nucleotide sequence ID" value="NZ_CP119992.1"/>
</dbReference>
<name>A0ABD6A5Q6_9EURY</name>
<dbReference type="Proteomes" id="UP001596547">
    <property type="component" value="Unassembled WGS sequence"/>
</dbReference>
<gene>
    <name evidence="3" type="ORF">ACFQPE_02270</name>
</gene>
<dbReference type="EMBL" id="JBHTBF010000001">
    <property type="protein sequence ID" value="MFC7315622.1"/>
    <property type="molecule type" value="Genomic_DNA"/>
</dbReference>
<keyword evidence="4" id="KW-1185">Reference proteome</keyword>
<evidence type="ECO:0000256" key="1">
    <source>
        <dbReference type="SAM" id="MobiDB-lite"/>
    </source>
</evidence>
<proteinExistence type="predicted"/>